<evidence type="ECO:0000313" key="4">
    <source>
        <dbReference type="Proteomes" id="UP000823561"/>
    </source>
</evidence>
<accession>A0AAV6GK70</accession>
<dbReference type="Pfam" id="PF00536">
    <property type="entry name" value="SAM_1"/>
    <property type="match status" value="2"/>
</dbReference>
<sequence>MHQCRWPLVSDDGITFLPHKCPSGVKRPAGAEQSVDSDSQSSVAQQSLSDGEDHLERLQQVELSRALPISVWKAATIHAWLDVVMAMPMYSRTCTDNVKSGKVLLGLTDEDLELGLGINNPLHRRKLRLAIEDYRQAEQNGQGLCKASEMDTHWVCKVWLGEVGLPQYGQAFQSQLVDGRTLGSLTRRDLENLLTVSDQQHQNSLLLAIQLLHILNFDREALQMRRSQCEEKSVDPLVWTTQRVIKWIRDIDLKEFADSLLNSGVHGALMVMDPSFNADSLAKTLGIPTHRHMLLRHLHEELNTLLSPAR</sequence>
<feature type="domain" description="SAM" evidence="2">
    <location>
        <begin position="159"/>
        <end position="215"/>
    </location>
</feature>
<organism evidence="3 4">
    <name type="scientific">Alosa alosa</name>
    <name type="common">allis shad</name>
    <dbReference type="NCBI Taxonomy" id="278164"/>
    <lineage>
        <taxon>Eukaryota</taxon>
        <taxon>Metazoa</taxon>
        <taxon>Chordata</taxon>
        <taxon>Craniata</taxon>
        <taxon>Vertebrata</taxon>
        <taxon>Euteleostomi</taxon>
        <taxon>Actinopterygii</taxon>
        <taxon>Neopterygii</taxon>
        <taxon>Teleostei</taxon>
        <taxon>Clupei</taxon>
        <taxon>Clupeiformes</taxon>
        <taxon>Clupeoidei</taxon>
        <taxon>Clupeidae</taxon>
        <taxon>Alosa</taxon>
    </lineage>
</organism>
<feature type="region of interest" description="Disordered" evidence="1">
    <location>
        <begin position="25"/>
        <end position="50"/>
    </location>
</feature>
<reference evidence="3" key="1">
    <citation type="submission" date="2020-10" db="EMBL/GenBank/DDBJ databases">
        <title>Chromosome-scale genome assembly of the Allis shad, Alosa alosa.</title>
        <authorList>
            <person name="Margot Z."/>
            <person name="Christophe K."/>
            <person name="Cabau C."/>
            <person name="Louis A."/>
            <person name="Berthelot C."/>
            <person name="Parey E."/>
            <person name="Roest Crollius H."/>
            <person name="Montfort J."/>
            <person name="Robinson-Rechavi M."/>
            <person name="Bucao C."/>
            <person name="Bouchez O."/>
            <person name="Gislard M."/>
            <person name="Lluch J."/>
            <person name="Milhes M."/>
            <person name="Lampietro C."/>
            <person name="Lopez Roques C."/>
            <person name="Donnadieu C."/>
            <person name="Braasch I."/>
            <person name="Desvignes T."/>
            <person name="Postlethwait J."/>
            <person name="Bobe J."/>
            <person name="Guiguen Y."/>
        </authorList>
    </citation>
    <scope>NUCLEOTIDE SEQUENCE</scope>
    <source>
        <strain evidence="3">M-15738</strain>
        <tissue evidence="3">Blood</tissue>
    </source>
</reference>
<dbReference type="PANTHER" id="PTHR12776">
    <property type="entry name" value="KAZRIN-RELATED"/>
    <property type="match status" value="1"/>
</dbReference>
<evidence type="ECO:0000256" key="1">
    <source>
        <dbReference type="SAM" id="MobiDB-lite"/>
    </source>
</evidence>
<name>A0AAV6GK70_9TELE</name>
<evidence type="ECO:0000259" key="2">
    <source>
        <dbReference type="PROSITE" id="PS50105"/>
    </source>
</evidence>
<feature type="compositionally biased region" description="Low complexity" evidence="1">
    <location>
        <begin position="33"/>
        <end position="49"/>
    </location>
</feature>
<keyword evidence="4" id="KW-1185">Reference proteome</keyword>
<dbReference type="AlphaFoldDB" id="A0AAV6GK70"/>
<proteinExistence type="predicted"/>
<dbReference type="InterPro" id="IPR001660">
    <property type="entry name" value="SAM"/>
</dbReference>
<comment type="caution">
    <text evidence="3">The sequence shown here is derived from an EMBL/GenBank/DDBJ whole genome shotgun (WGS) entry which is preliminary data.</text>
</comment>
<protein>
    <recommendedName>
        <fullName evidence="2">SAM domain-containing protein</fullName>
    </recommendedName>
</protein>
<dbReference type="Pfam" id="PF07647">
    <property type="entry name" value="SAM_2"/>
    <property type="match status" value="1"/>
</dbReference>
<dbReference type="EMBL" id="JADWDJ010000010">
    <property type="protein sequence ID" value="KAG5275310.1"/>
    <property type="molecule type" value="Genomic_DNA"/>
</dbReference>
<dbReference type="PROSITE" id="PS50105">
    <property type="entry name" value="SAM_DOMAIN"/>
    <property type="match status" value="2"/>
</dbReference>
<dbReference type="InterPro" id="IPR037614">
    <property type="entry name" value="Kazrin"/>
</dbReference>
<evidence type="ECO:0000313" key="3">
    <source>
        <dbReference type="EMBL" id="KAG5275310.1"/>
    </source>
</evidence>
<dbReference type="PANTHER" id="PTHR12776:SF2">
    <property type="entry name" value="KAZRIN ISOFORM X1"/>
    <property type="match status" value="1"/>
</dbReference>
<gene>
    <name evidence="3" type="ORF">AALO_G00145960</name>
</gene>
<dbReference type="SUPFAM" id="SSF47769">
    <property type="entry name" value="SAM/Pointed domain"/>
    <property type="match status" value="3"/>
</dbReference>
<dbReference type="InterPro" id="IPR013761">
    <property type="entry name" value="SAM/pointed_sf"/>
</dbReference>
<feature type="domain" description="SAM" evidence="2">
    <location>
        <begin position="72"/>
        <end position="137"/>
    </location>
</feature>
<dbReference type="Gene3D" id="1.10.150.50">
    <property type="entry name" value="Transcription Factor, Ets-1"/>
    <property type="match status" value="3"/>
</dbReference>
<dbReference type="SMART" id="SM00454">
    <property type="entry name" value="SAM"/>
    <property type="match status" value="3"/>
</dbReference>
<dbReference type="Proteomes" id="UP000823561">
    <property type="component" value="Chromosome 10"/>
</dbReference>